<organism evidence="2 3">
    <name type="scientific">Nitrospirillum amazonense</name>
    <dbReference type="NCBI Taxonomy" id="28077"/>
    <lineage>
        <taxon>Bacteria</taxon>
        <taxon>Pseudomonadati</taxon>
        <taxon>Pseudomonadota</taxon>
        <taxon>Alphaproteobacteria</taxon>
        <taxon>Rhodospirillales</taxon>
        <taxon>Azospirillaceae</taxon>
        <taxon>Nitrospirillum</taxon>
    </lineage>
</organism>
<keyword evidence="3" id="KW-1185">Reference proteome</keyword>
<dbReference type="EMBL" id="VITR01000018">
    <property type="protein sequence ID" value="TWB35895.1"/>
    <property type="molecule type" value="Genomic_DNA"/>
</dbReference>
<dbReference type="RefSeq" id="WP_145735690.1">
    <property type="nucleotide sequence ID" value="NZ_VITR01000018.1"/>
</dbReference>
<feature type="signal peptide" evidence="1">
    <location>
        <begin position="1"/>
        <end position="21"/>
    </location>
</feature>
<sequence length="293" mass="30713">MRLITVIPAVLLALSFSSTQATEIRRTQGGITIDGRPYTDLDGDITSASLDTSSNKIAYFVRGPRSVQGEQFTIKVLDLATNAPTPVAQAQHGDSGWLVTLAGSQRQVQAQRIWACGDGVIVSRAGLLARLHVDGQVDQISLQPGWAVFPDQLGDPCGTGYALLQGPEEHSGGLLRSLAGAPSYGFINTKSGNMVSIHLAGPTSKTAVPDLTLHVGWTLAGGVPYAAYIGSGADEAHVLNLATGKDRVVAQRTLGVGSVRFVNGADGGLNLRVGMGMEDKTFDNIPAWLDAQP</sequence>
<keyword evidence="1" id="KW-0732">Signal</keyword>
<feature type="chain" id="PRO_5021745006" evidence="1">
    <location>
        <begin position="22"/>
        <end position="293"/>
    </location>
</feature>
<accession>A0A560GPF6</accession>
<name>A0A560GPF6_9PROT</name>
<evidence type="ECO:0000313" key="3">
    <source>
        <dbReference type="Proteomes" id="UP000315751"/>
    </source>
</evidence>
<dbReference type="Proteomes" id="UP000315751">
    <property type="component" value="Unassembled WGS sequence"/>
</dbReference>
<evidence type="ECO:0000313" key="2">
    <source>
        <dbReference type="EMBL" id="TWB35895.1"/>
    </source>
</evidence>
<gene>
    <name evidence="2" type="ORF">FBZ90_11897</name>
</gene>
<reference evidence="2 3" key="1">
    <citation type="submission" date="2019-06" db="EMBL/GenBank/DDBJ databases">
        <title>Genomic Encyclopedia of Type Strains, Phase IV (KMG-V): Genome sequencing to study the core and pangenomes of soil and plant-associated prokaryotes.</title>
        <authorList>
            <person name="Whitman W."/>
        </authorList>
    </citation>
    <scope>NUCLEOTIDE SEQUENCE [LARGE SCALE GENOMIC DNA]</scope>
    <source>
        <strain evidence="2 3">BR 11622</strain>
    </source>
</reference>
<dbReference type="AlphaFoldDB" id="A0A560GPF6"/>
<comment type="caution">
    <text evidence="2">The sequence shown here is derived from an EMBL/GenBank/DDBJ whole genome shotgun (WGS) entry which is preliminary data.</text>
</comment>
<evidence type="ECO:0000256" key="1">
    <source>
        <dbReference type="SAM" id="SignalP"/>
    </source>
</evidence>
<proteinExistence type="predicted"/>
<protein>
    <submittedName>
        <fullName evidence="2">Uncharacterized protein</fullName>
    </submittedName>
</protein>